<evidence type="ECO:0000313" key="6">
    <source>
        <dbReference type="Proteomes" id="UP000094094"/>
    </source>
</evidence>
<evidence type="ECO:0000313" key="5">
    <source>
        <dbReference type="EMBL" id="AOP50583.1"/>
    </source>
</evidence>
<dbReference type="Gene3D" id="3.40.1410.10">
    <property type="entry name" value="Chorismate lyase-like"/>
    <property type="match status" value="1"/>
</dbReference>
<dbReference type="Pfam" id="PF00392">
    <property type="entry name" value="GntR"/>
    <property type="match status" value="1"/>
</dbReference>
<dbReference type="InterPro" id="IPR028978">
    <property type="entry name" value="Chorismate_lyase_/UTRA_dom_sf"/>
</dbReference>
<sequence>MATAYEPIADTLRKSIHAGRLKPGERLPSETDLADEFDESVPAVRNALGMLRAEGLIEERHGAGMFVRRPRTRTVRTNLRHQWEKNRARVPLAERAGTGATEHDTGLRGEDLVFSAAYREVTATEELARAFGVPAGAALLERSYRTRYAAETAPFQLATSYLVHDRIAGNADLLDETKEPWPGGTHHQLRTVGIEVDRVEERVTARPPTPEEAAELELPPGTSVLVLRKTSYDIHDRAVDVSDVILPGDRTELLFTTPLERW</sequence>
<feature type="domain" description="HTH gntR-type" evidence="4">
    <location>
        <begin position="2"/>
        <end position="70"/>
    </location>
</feature>
<dbReference type="AlphaFoldDB" id="A0A1D7VV07"/>
<dbReference type="Proteomes" id="UP000094094">
    <property type="component" value="Chromosome"/>
</dbReference>
<dbReference type="Gene3D" id="1.10.10.10">
    <property type="entry name" value="Winged helix-like DNA-binding domain superfamily/Winged helix DNA-binding domain"/>
    <property type="match status" value="1"/>
</dbReference>
<proteinExistence type="predicted"/>
<keyword evidence="2" id="KW-0238">DNA-binding</keyword>
<dbReference type="RefSeq" id="WP_069572786.1">
    <property type="nucleotide sequence ID" value="NZ_CP017157.1"/>
</dbReference>
<reference evidence="5 6" key="1">
    <citation type="submission" date="2016-09" db="EMBL/GenBank/DDBJ databases">
        <title>Complete genome sequencing of Streptomyces lydicus 103 and metabolic pathways analysis of antibiotic biosynthesis.</title>
        <authorList>
            <person name="Jia N."/>
            <person name="Ding M.-Z."/>
            <person name="Gao F."/>
            <person name="Yuan Y.-J."/>
        </authorList>
    </citation>
    <scope>NUCLEOTIDE SEQUENCE [LARGE SCALE GENOMIC DNA]</scope>
    <source>
        <strain evidence="5 6">103</strain>
    </source>
</reference>
<dbReference type="GO" id="GO:0003700">
    <property type="term" value="F:DNA-binding transcription factor activity"/>
    <property type="evidence" value="ECO:0007669"/>
    <property type="project" value="InterPro"/>
</dbReference>
<protein>
    <submittedName>
        <fullName evidence="5">Transcriptional regulator</fullName>
    </submittedName>
</protein>
<dbReference type="SUPFAM" id="SSF64288">
    <property type="entry name" value="Chorismate lyase-like"/>
    <property type="match status" value="1"/>
</dbReference>
<dbReference type="GO" id="GO:0003677">
    <property type="term" value="F:DNA binding"/>
    <property type="evidence" value="ECO:0007669"/>
    <property type="project" value="UniProtKB-KW"/>
</dbReference>
<keyword evidence="3" id="KW-0804">Transcription</keyword>
<dbReference type="PROSITE" id="PS50949">
    <property type="entry name" value="HTH_GNTR"/>
    <property type="match status" value="1"/>
</dbReference>
<evidence type="ECO:0000259" key="4">
    <source>
        <dbReference type="PROSITE" id="PS50949"/>
    </source>
</evidence>
<dbReference type="InterPro" id="IPR036390">
    <property type="entry name" value="WH_DNA-bd_sf"/>
</dbReference>
<dbReference type="SMART" id="SM00866">
    <property type="entry name" value="UTRA"/>
    <property type="match status" value="1"/>
</dbReference>
<dbReference type="PANTHER" id="PTHR44846:SF17">
    <property type="entry name" value="GNTR-FAMILY TRANSCRIPTIONAL REGULATOR"/>
    <property type="match status" value="1"/>
</dbReference>
<dbReference type="SUPFAM" id="SSF46785">
    <property type="entry name" value="Winged helix' DNA-binding domain"/>
    <property type="match status" value="1"/>
</dbReference>
<dbReference type="EMBL" id="CP017157">
    <property type="protein sequence ID" value="AOP50583.1"/>
    <property type="molecule type" value="Genomic_DNA"/>
</dbReference>
<evidence type="ECO:0000256" key="3">
    <source>
        <dbReference type="ARBA" id="ARBA00023163"/>
    </source>
</evidence>
<dbReference type="PANTHER" id="PTHR44846">
    <property type="entry name" value="MANNOSYL-D-GLYCERATE TRANSPORT/METABOLISM SYSTEM REPRESSOR MNGR-RELATED"/>
    <property type="match status" value="1"/>
</dbReference>
<dbReference type="OrthoDB" id="4537656at2"/>
<dbReference type="InterPro" id="IPR036388">
    <property type="entry name" value="WH-like_DNA-bd_sf"/>
</dbReference>
<gene>
    <name evidence="5" type="ORF">SL103_33855</name>
</gene>
<dbReference type="KEGG" id="slc:SL103_33855"/>
<dbReference type="CDD" id="cd07377">
    <property type="entry name" value="WHTH_GntR"/>
    <property type="match status" value="1"/>
</dbReference>
<dbReference type="InterPro" id="IPR000524">
    <property type="entry name" value="Tscrpt_reg_HTH_GntR"/>
</dbReference>
<organism evidence="5 6">
    <name type="scientific">Streptomyces lydicus</name>
    <dbReference type="NCBI Taxonomy" id="47763"/>
    <lineage>
        <taxon>Bacteria</taxon>
        <taxon>Bacillati</taxon>
        <taxon>Actinomycetota</taxon>
        <taxon>Actinomycetes</taxon>
        <taxon>Kitasatosporales</taxon>
        <taxon>Streptomycetaceae</taxon>
        <taxon>Streptomyces</taxon>
    </lineage>
</organism>
<dbReference type="InterPro" id="IPR011663">
    <property type="entry name" value="UTRA"/>
</dbReference>
<dbReference type="GO" id="GO:0045892">
    <property type="term" value="P:negative regulation of DNA-templated transcription"/>
    <property type="evidence" value="ECO:0007669"/>
    <property type="project" value="TreeGrafter"/>
</dbReference>
<name>A0A1D7VV07_9ACTN</name>
<keyword evidence="1" id="KW-0805">Transcription regulation</keyword>
<dbReference type="Pfam" id="PF07702">
    <property type="entry name" value="UTRA"/>
    <property type="match status" value="1"/>
</dbReference>
<dbReference type="SMART" id="SM00345">
    <property type="entry name" value="HTH_GNTR"/>
    <property type="match status" value="1"/>
</dbReference>
<evidence type="ECO:0000256" key="2">
    <source>
        <dbReference type="ARBA" id="ARBA00023125"/>
    </source>
</evidence>
<accession>A0A1D7VV07</accession>
<keyword evidence="6" id="KW-1185">Reference proteome</keyword>
<evidence type="ECO:0000256" key="1">
    <source>
        <dbReference type="ARBA" id="ARBA00023015"/>
    </source>
</evidence>
<dbReference type="InterPro" id="IPR050679">
    <property type="entry name" value="Bact_HTH_transcr_reg"/>
</dbReference>